<evidence type="ECO:0000313" key="2">
    <source>
        <dbReference type="Proteomes" id="UP000002218"/>
    </source>
</evidence>
<sequence length="237" mass="26295">MVTFDSSDLFDSPDSRAFEVDTAIFDVDGTLVDTNYQHALAWYRAFRRYDLTIPLWHIHRAIGMGGDQLIPHVAGEDVARRHAEDLDQAWTEEFRAMVDEVQPFEGARELLAEVKERGFRLVLASSGKQEFVTRFLELIDGRSIADAWTTSEDAEESKPAPDLLQVALAKVSGARGLMIGDSTWDCAAANRLSVPTLAVRTGGFSTEELRAAGAIGVFDSLVDLRRSLDRTPLARPR</sequence>
<dbReference type="GO" id="GO:0008967">
    <property type="term" value="F:phosphoglycolate phosphatase activity"/>
    <property type="evidence" value="ECO:0007669"/>
    <property type="project" value="TreeGrafter"/>
</dbReference>
<dbReference type="Gene3D" id="3.40.50.1000">
    <property type="entry name" value="HAD superfamily/HAD-like"/>
    <property type="match status" value="1"/>
</dbReference>
<organism evidence="1 2">
    <name type="scientific">Nakamurella multipartita (strain ATCC 700099 / DSM 44233 / CIP 104796 / JCM 9543 / NBRC 105858 / Y-104)</name>
    <name type="common">Microsphaera multipartita</name>
    <dbReference type="NCBI Taxonomy" id="479431"/>
    <lineage>
        <taxon>Bacteria</taxon>
        <taxon>Bacillati</taxon>
        <taxon>Actinomycetota</taxon>
        <taxon>Actinomycetes</taxon>
        <taxon>Nakamurellales</taxon>
        <taxon>Nakamurellaceae</taxon>
        <taxon>Nakamurella</taxon>
    </lineage>
</organism>
<name>C8XGF7_NAKMY</name>
<accession>C8XGF7</accession>
<dbReference type="Pfam" id="PF13419">
    <property type="entry name" value="HAD_2"/>
    <property type="match status" value="1"/>
</dbReference>
<dbReference type="OrthoDB" id="9793014at2"/>
<keyword evidence="1" id="KW-0378">Hydrolase</keyword>
<dbReference type="RefSeq" id="WP_015747043.1">
    <property type="nucleotide sequence ID" value="NC_013235.1"/>
</dbReference>
<protein>
    <submittedName>
        <fullName evidence="1">HAD-superfamily hydrolase, subfamily IA, variant 1</fullName>
    </submittedName>
</protein>
<dbReference type="PANTHER" id="PTHR43434:SF16">
    <property type="entry name" value="BLL8046 PROTEIN"/>
    <property type="match status" value="1"/>
</dbReference>
<dbReference type="GO" id="GO:0005829">
    <property type="term" value="C:cytosol"/>
    <property type="evidence" value="ECO:0007669"/>
    <property type="project" value="TreeGrafter"/>
</dbReference>
<dbReference type="GO" id="GO:0006281">
    <property type="term" value="P:DNA repair"/>
    <property type="evidence" value="ECO:0007669"/>
    <property type="project" value="TreeGrafter"/>
</dbReference>
<dbReference type="InterPro" id="IPR023214">
    <property type="entry name" value="HAD_sf"/>
</dbReference>
<dbReference type="PANTHER" id="PTHR43434">
    <property type="entry name" value="PHOSPHOGLYCOLATE PHOSPHATASE"/>
    <property type="match status" value="1"/>
</dbReference>
<dbReference type="HOGENOM" id="CLU_045011_19_2_11"/>
<dbReference type="InParanoid" id="C8XGF7"/>
<reference evidence="2" key="1">
    <citation type="submission" date="2009-09" db="EMBL/GenBank/DDBJ databases">
        <title>The complete genome of Nakamurella multipartita DSM 44233.</title>
        <authorList>
            <consortium name="US DOE Joint Genome Institute (JGI-PGF)"/>
            <person name="Lucas S."/>
            <person name="Copeland A."/>
            <person name="Lapidus A."/>
            <person name="Glavina del Rio T."/>
            <person name="Dalin E."/>
            <person name="Tice H."/>
            <person name="Bruce D."/>
            <person name="Goodwin L."/>
            <person name="Pitluck S."/>
            <person name="Kyrpides N."/>
            <person name="Mavromatis K."/>
            <person name="Ivanova N."/>
            <person name="Ovchinnikova G."/>
            <person name="Sims D."/>
            <person name="Meincke L."/>
            <person name="Brettin T."/>
            <person name="Detter J.C."/>
            <person name="Han C."/>
            <person name="Larimer F."/>
            <person name="Land M."/>
            <person name="Hauser L."/>
            <person name="Markowitz V."/>
            <person name="Cheng J.-F."/>
            <person name="Hugenholtz P."/>
            <person name="Woyke T."/>
            <person name="Wu D."/>
            <person name="Klenk H.-P."/>
            <person name="Eisen J.A."/>
        </authorList>
    </citation>
    <scope>NUCLEOTIDE SEQUENCE [LARGE SCALE GENOMIC DNA]</scope>
    <source>
        <strain evidence="2">ATCC 700099 / DSM 44233 / CIP 104796 / JCM 9543 / NBRC 105858 / Y-104</strain>
    </source>
</reference>
<dbReference type="InterPro" id="IPR036412">
    <property type="entry name" value="HAD-like_sf"/>
</dbReference>
<dbReference type="SFLD" id="SFLDG01135">
    <property type="entry name" value="C1.5.6:_HAD__Beta-PGM__Phospha"/>
    <property type="match status" value="1"/>
</dbReference>
<dbReference type="SUPFAM" id="SSF56784">
    <property type="entry name" value="HAD-like"/>
    <property type="match status" value="1"/>
</dbReference>
<dbReference type="SFLD" id="SFLDG01129">
    <property type="entry name" value="C1.5:_HAD__Beta-PGM__Phosphata"/>
    <property type="match status" value="1"/>
</dbReference>
<dbReference type="Gene3D" id="1.10.150.240">
    <property type="entry name" value="Putative phosphatase, domain 2"/>
    <property type="match status" value="1"/>
</dbReference>
<dbReference type="SFLD" id="SFLDS00003">
    <property type="entry name" value="Haloacid_Dehalogenase"/>
    <property type="match status" value="1"/>
</dbReference>
<dbReference type="STRING" id="479431.Namu_1750"/>
<reference evidence="1 2" key="2">
    <citation type="journal article" date="2010" name="Stand. Genomic Sci.">
        <title>Complete genome sequence of Nakamurella multipartita type strain (Y-104).</title>
        <authorList>
            <person name="Tice H."/>
            <person name="Mayilraj S."/>
            <person name="Sims D."/>
            <person name="Lapidus A."/>
            <person name="Nolan M."/>
            <person name="Lucas S."/>
            <person name="Glavina Del Rio T."/>
            <person name="Copeland A."/>
            <person name="Cheng J.F."/>
            <person name="Meincke L."/>
            <person name="Bruce D."/>
            <person name="Goodwin L."/>
            <person name="Pitluck S."/>
            <person name="Ivanova N."/>
            <person name="Mavromatis K."/>
            <person name="Ovchinnikova G."/>
            <person name="Pati A."/>
            <person name="Chen A."/>
            <person name="Palaniappan K."/>
            <person name="Land M."/>
            <person name="Hauser L."/>
            <person name="Chang Y.J."/>
            <person name="Jeffries C.D."/>
            <person name="Detter J.C."/>
            <person name="Brettin T."/>
            <person name="Rohde M."/>
            <person name="Goker M."/>
            <person name="Bristow J."/>
            <person name="Eisen J.A."/>
            <person name="Markowitz V."/>
            <person name="Hugenholtz P."/>
            <person name="Kyrpides N.C."/>
            <person name="Klenk H.P."/>
            <person name="Chen F."/>
        </authorList>
    </citation>
    <scope>NUCLEOTIDE SEQUENCE [LARGE SCALE GENOMIC DNA]</scope>
    <source>
        <strain evidence="2">ATCC 700099 / DSM 44233 / CIP 104796 / JCM 9543 / NBRC 105858 / Y-104</strain>
    </source>
</reference>
<dbReference type="eggNOG" id="COG0546">
    <property type="taxonomic scope" value="Bacteria"/>
</dbReference>
<dbReference type="NCBIfam" id="TIGR01549">
    <property type="entry name" value="HAD-SF-IA-v1"/>
    <property type="match status" value="1"/>
</dbReference>
<dbReference type="InterPro" id="IPR023198">
    <property type="entry name" value="PGP-like_dom2"/>
</dbReference>
<gene>
    <name evidence="1" type="ordered locus">Namu_1750</name>
</gene>
<keyword evidence="2" id="KW-1185">Reference proteome</keyword>
<evidence type="ECO:0000313" key="1">
    <source>
        <dbReference type="EMBL" id="ACV78140.1"/>
    </source>
</evidence>
<dbReference type="InterPro" id="IPR041492">
    <property type="entry name" value="HAD_2"/>
</dbReference>
<proteinExistence type="predicted"/>
<dbReference type="KEGG" id="nml:Namu_1750"/>
<dbReference type="EMBL" id="CP001737">
    <property type="protein sequence ID" value="ACV78140.1"/>
    <property type="molecule type" value="Genomic_DNA"/>
</dbReference>
<dbReference type="Proteomes" id="UP000002218">
    <property type="component" value="Chromosome"/>
</dbReference>
<dbReference type="InterPro" id="IPR006439">
    <property type="entry name" value="HAD-SF_hydro_IA"/>
</dbReference>
<dbReference type="InterPro" id="IPR050155">
    <property type="entry name" value="HAD-like_hydrolase_sf"/>
</dbReference>
<dbReference type="AlphaFoldDB" id="C8XGF7"/>